<organism evidence="1 2">
    <name type="scientific">Streptomyces qinzhouensis</name>
    <dbReference type="NCBI Taxonomy" id="2599401"/>
    <lineage>
        <taxon>Bacteria</taxon>
        <taxon>Bacillati</taxon>
        <taxon>Actinomycetota</taxon>
        <taxon>Actinomycetes</taxon>
        <taxon>Kitasatosporales</taxon>
        <taxon>Streptomycetaceae</taxon>
        <taxon>Streptomyces</taxon>
    </lineage>
</organism>
<dbReference type="OrthoDB" id="5185019at2"/>
<dbReference type="Pfam" id="PF10969">
    <property type="entry name" value="DUF2771"/>
    <property type="match status" value="1"/>
</dbReference>
<protein>
    <submittedName>
        <fullName evidence="1">DUF2771 family protein</fullName>
    </submittedName>
</protein>
<evidence type="ECO:0000313" key="1">
    <source>
        <dbReference type="EMBL" id="QDY77436.1"/>
    </source>
</evidence>
<sequence length="156" mass="16666">MTVAFLSGTRRRATAAVAVVGAGLLTLTACEKPTPVATLTIGTESVNTEAACYNDGKPLAKDVYDACMKETGKTLEVDPDLPLRIGVDPAIAENGWVLGVEGSLSNEAEESKKTYQSVNSRAFFPPGGQDKLRLQVVEVKNQQPVGVWQFQLKKKG</sequence>
<keyword evidence="2" id="KW-1185">Reference proteome</keyword>
<reference evidence="1 2" key="1">
    <citation type="submission" date="2019-07" db="EMBL/GenBank/DDBJ databases">
        <authorList>
            <person name="Zhu P."/>
        </authorList>
    </citation>
    <scope>NUCLEOTIDE SEQUENCE [LARGE SCALE GENOMIC DNA]</scope>
    <source>
        <strain evidence="1 2">SSL-25</strain>
    </source>
</reference>
<evidence type="ECO:0000313" key="2">
    <source>
        <dbReference type="Proteomes" id="UP000320580"/>
    </source>
</evidence>
<gene>
    <name evidence="1" type="ORF">FQU76_13900</name>
</gene>
<dbReference type="EMBL" id="CP042266">
    <property type="protein sequence ID" value="QDY77436.1"/>
    <property type="molecule type" value="Genomic_DNA"/>
</dbReference>
<dbReference type="Proteomes" id="UP000320580">
    <property type="component" value="Chromosome"/>
</dbReference>
<dbReference type="InterPro" id="IPR024495">
    <property type="entry name" value="DUF2771"/>
</dbReference>
<dbReference type="AlphaFoldDB" id="A0A5B8J833"/>
<dbReference type="RefSeq" id="WP_146480774.1">
    <property type="nucleotide sequence ID" value="NZ_CP042266.1"/>
</dbReference>
<dbReference type="KEGG" id="sqz:FQU76_13900"/>
<name>A0A5B8J833_9ACTN</name>
<proteinExistence type="predicted"/>
<accession>A0A5B8J833</accession>